<proteinExistence type="predicted"/>
<dbReference type="EMBL" id="SNRW01011450">
    <property type="protein sequence ID" value="KAA6375140.1"/>
    <property type="molecule type" value="Genomic_DNA"/>
</dbReference>
<reference evidence="2 3" key="1">
    <citation type="submission" date="2019-03" db="EMBL/GenBank/DDBJ databases">
        <title>Single cell metagenomics reveals metabolic interactions within the superorganism composed of flagellate Streblomastix strix and complex community of Bacteroidetes bacteria on its surface.</title>
        <authorList>
            <person name="Treitli S.C."/>
            <person name="Kolisko M."/>
            <person name="Husnik F."/>
            <person name="Keeling P."/>
            <person name="Hampl V."/>
        </authorList>
    </citation>
    <scope>NUCLEOTIDE SEQUENCE [LARGE SCALE GENOMIC DNA]</scope>
    <source>
        <strain evidence="2">ST1C</strain>
    </source>
</reference>
<organism evidence="2 3">
    <name type="scientific">Streblomastix strix</name>
    <dbReference type="NCBI Taxonomy" id="222440"/>
    <lineage>
        <taxon>Eukaryota</taxon>
        <taxon>Metamonada</taxon>
        <taxon>Preaxostyla</taxon>
        <taxon>Oxymonadida</taxon>
        <taxon>Streblomastigidae</taxon>
        <taxon>Streblomastix</taxon>
    </lineage>
</organism>
<dbReference type="AlphaFoldDB" id="A0A5J4UY74"/>
<evidence type="ECO:0000256" key="1">
    <source>
        <dbReference type="SAM" id="MobiDB-lite"/>
    </source>
</evidence>
<protein>
    <submittedName>
        <fullName evidence="2">Uncharacterized protein</fullName>
    </submittedName>
</protein>
<feature type="region of interest" description="Disordered" evidence="1">
    <location>
        <begin position="234"/>
        <end position="274"/>
    </location>
</feature>
<feature type="compositionally biased region" description="Low complexity" evidence="1">
    <location>
        <begin position="236"/>
        <end position="272"/>
    </location>
</feature>
<accession>A0A5J4UY74</accession>
<comment type="caution">
    <text evidence="2">The sequence shown here is derived from an EMBL/GenBank/DDBJ whole genome shotgun (WGS) entry which is preliminary data.</text>
</comment>
<sequence length="368" mass="42397">MLTESVEIAVIREQKKNLLLKIGVLEEALRHDEKSASFLRNESEIQTRVILTLDRNLADLQKSGFQSSESAAAQAYGIFSEGFPDVGQKGDKNELLNRISKRQEEILSLLGNISNNGQNNIQGISGTSINSTHEADKATNDDLLQKLERQGIELKVMTESKYRLEQEMMIFKRDVMFTWMRQARTVQREIADKEGPEQTLDNEINNTIQNINEIKVQQQEEDDDVVFVGEKPPLIQQQESPPGSPFFSPSHSPSQQTHQLIHPIQQTQQQQQMSETIQNLRVQIQDAKQKQQKLQREHEQIQEELGGIQSVLNQTKEENNMLIQEKRKLEDSLARIKSDSPSDEVIRRTNIYIQLRNQNQQYIEQMRV</sequence>
<name>A0A5J4UY74_9EUKA</name>
<evidence type="ECO:0000313" key="2">
    <source>
        <dbReference type="EMBL" id="KAA6375140.1"/>
    </source>
</evidence>
<gene>
    <name evidence="2" type="ORF">EZS28_029333</name>
</gene>
<evidence type="ECO:0000313" key="3">
    <source>
        <dbReference type="Proteomes" id="UP000324800"/>
    </source>
</evidence>
<dbReference type="Proteomes" id="UP000324800">
    <property type="component" value="Unassembled WGS sequence"/>
</dbReference>